<protein>
    <submittedName>
        <fullName evidence="1">Uncharacterized protein</fullName>
    </submittedName>
</protein>
<gene>
    <name evidence="1" type="ORF">AFI02nite_42410</name>
</gene>
<reference evidence="1 2" key="1">
    <citation type="submission" date="2019-07" db="EMBL/GenBank/DDBJ databases">
        <title>Whole genome shotgun sequence of Aliivibrio fischeri NBRC 101058.</title>
        <authorList>
            <person name="Hosoyama A."/>
            <person name="Uohara A."/>
            <person name="Ohji S."/>
            <person name="Ichikawa N."/>
        </authorList>
    </citation>
    <scope>NUCLEOTIDE SEQUENCE [LARGE SCALE GENOMIC DNA]</scope>
    <source>
        <strain evidence="1 2">NBRC 101058</strain>
    </source>
</reference>
<organism evidence="1 2">
    <name type="scientific">Aliivibrio fischeri</name>
    <name type="common">Vibrio fischeri</name>
    <dbReference type="NCBI Taxonomy" id="668"/>
    <lineage>
        <taxon>Bacteria</taxon>
        <taxon>Pseudomonadati</taxon>
        <taxon>Pseudomonadota</taxon>
        <taxon>Gammaproteobacteria</taxon>
        <taxon>Vibrionales</taxon>
        <taxon>Vibrionaceae</taxon>
        <taxon>Aliivibrio</taxon>
    </lineage>
</organism>
<dbReference type="AlphaFoldDB" id="A0A510UTQ5"/>
<evidence type="ECO:0000313" key="2">
    <source>
        <dbReference type="Proteomes" id="UP000321787"/>
    </source>
</evidence>
<accession>A0A510UTQ5</accession>
<sequence>MDLLKSENTIQFVRSLKIIALELRVFTQFQGDVIVNNKDKFNTSDVHSCTNVLFNRFLLFSLNN</sequence>
<comment type="caution">
    <text evidence="1">The sequence shown here is derived from an EMBL/GenBank/DDBJ whole genome shotgun (WGS) entry which is preliminary data.</text>
</comment>
<evidence type="ECO:0000313" key="1">
    <source>
        <dbReference type="EMBL" id="GEK16205.1"/>
    </source>
</evidence>
<name>A0A510UTQ5_ALIFS</name>
<dbReference type="EMBL" id="BJTZ01000100">
    <property type="protein sequence ID" value="GEK16205.1"/>
    <property type="molecule type" value="Genomic_DNA"/>
</dbReference>
<proteinExistence type="predicted"/>
<dbReference type="Proteomes" id="UP000321787">
    <property type="component" value="Unassembled WGS sequence"/>
</dbReference>